<name>A0A0F9CXW2_9ZZZZ</name>
<evidence type="ECO:0000313" key="1">
    <source>
        <dbReference type="EMBL" id="KKL54134.1"/>
    </source>
</evidence>
<protein>
    <submittedName>
        <fullName evidence="1">Uncharacterized protein</fullName>
    </submittedName>
</protein>
<organism evidence="1">
    <name type="scientific">marine sediment metagenome</name>
    <dbReference type="NCBI Taxonomy" id="412755"/>
    <lineage>
        <taxon>unclassified sequences</taxon>
        <taxon>metagenomes</taxon>
        <taxon>ecological metagenomes</taxon>
    </lineage>
</organism>
<proteinExistence type="predicted"/>
<dbReference type="EMBL" id="LAZR01031306">
    <property type="protein sequence ID" value="KKL54134.1"/>
    <property type="molecule type" value="Genomic_DNA"/>
</dbReference>
<accession>A0A0F9CXW2</accession>
<comment type="caution">
    <text evidence="1">The sequence shown here is derived from an EMBL/GenBank/DDBJ whole genome shotgun (WGS) entry which is preliminary data.</text>
</comment>
<dbReference type="AlphaFoldDB" id="A0A0F9CXW2"/>
<sequence>MVVVILLNDLGTVFDVVGPFETAGLARKWIDDMQDAELAQIGTQFEIEHVSNP</sequence>
<reference evidence="1" key="1">
    <citation type="journal article" date="2015" name="Nature">
        <title>Complex archaea that bridge the gap between prokaryotes and eukaryotes.</title>
        <authorList>
            <person name="Spang A."/>
            <person name="Saw J.H."/>
            <person name="Jorgensen S.L."/>
            <person name="Zaremba-Niedzwiedzka K."/>
            <person name="Martijn J."/>
            <person name="Lind A.E."/>
            <person name="van Eijk R."/>
            <person name="Schleper C."/>
            <person name="Guy L."/>
            <person name="Ettema T.J."/>
        </authorList>
    </citation>
    <scope>NUCLEOTIDE SEQUENCE</scope>
</reference>
<gene>
    <name evidence="1" type="ORF">LCGC14_2268430</name>
</gene>